<dbReference type="Proteomes" id="UP000192478">
    <property type="component" value="Chromosome"/>
</dbReference>
<keyword evidence="1" id="KW-0812">Transmembrane</keyword>
<keyword evidence="1" id="KW-0472">Membrane</keyword>
<feature type="transmembrane region" description="Helical" evidence="1">
    <location>
        <begin position="9"/>
        <end position="30"/>
    </location>
</feature>
<protein>
    <submittedName>
        <fullName evidence="2">Uncharacterized protein</fullName>
    </submittedName>
</protein>
<dbReference type="AlphaFoldDB" id="A0AAC9RIW3"/>
<evidence type="ECO:0000313" key="2">
    <source>
        <dbReference type="EMBL" id="ARE86133.1"/>
    </source>
</evidence>
<sequence length="182" mass="21129">MKRLKDRKALLIVVSWMITLTLGGWMIHFLNQEKQAIASINEQGQLFQPLTVYHLADSFFELSPTQIPYYERGRIVYVEDDVFKQHEEGHQPWLSNPIDVVTVNCSNLIAQNAMILNEHVHYSKEELKTKNGISIKLLEEKEEIAEVEMIVPGLGKYHITLRSPKGTMIYFISRIQFHMSTK</sequence>
<reference evidence="2 3" key="1">
    <citation type="submission" date="2017-03" db="EMBL/GenBank/DDBJ databases">
        <title>Complete sequence of Clostridium formicaceticum DSM 92.</title>
        <authorList>
            <person name="Poehlein A."/>
            <person name="Karl M."/>
            <person name="Bengelsdorf F.R."/>
            <person name="Duerre P."/>
            <person name="Daniel R."/>
        </authorList>
    </citation>
    <scope>NUCLEOTIDE SEQUENCE [LARGE SCALE GENOMIC DNA]</scope>
    <source>
        <strain evidence="2 3">DSM 92</strain>
    </source>
</reference>
<keyword evidence="1" id="KW-1133">Transmembrane helix</keyword>
<evidence type="ECO:0000313" key="3">
    <source>
        <dbReference type="Proteomes" id="UP000192478"/>
    </source>
</evidence>
<proteinExistence type="predicted"/>
<dbReference type="EMBL" id="CP020559">
    <property type="protein sequence ID" value="ARE86133.1"/>
    <property type="molecule type" value="Genomic_DNA"/>
</dbReference>
<accession>A0AAC9RIW3</accession>
<evidence type="ECO:0000256" key="1">
    <source>
        <dbReference type="SAM" id="Phobius"/>
    </source>
</evidence>
<organism evidence="2 3">
    <name type="scientific">Clostridium formicaceticum</name>
    <dbReference type="NCBI Taxonomy" id="1497"/>
    <lineage>
        <taxon>Bacteria</taxon>
        <taxon>Bacillati</taxon>
        <taxon>Bacillota</taxon>
        <taxon>Clostridia</taxon>
        <taxon>Eubacteriales</taxon>
        <taxon>Clostridiaceae</taxon>
        <taxon>Clostridium</taxon>
    </lineage>
</organism>
<dbReference type="RefSeq" id="WP_156778736.1">
    <property type="nucleotide sequence ID" value="NZ_CP017603.1"/>
</dbReference>
<name>A0AAC9RIW3_9CLOT</name>
<gene>
    <name evidence="2" type="ORF">CLFO_04490</name>
</gene>